<evidence type="ECO:0000313" key="4">
    <source>
        <dbReference type="EMBL" id="RDL40514.1"/>
    </source>
</evidence>
<evidence type="ECO:0000256" key="1">
    <source>
        <dbReference type="SAM" id="MobiDB-lite"/>
    </source>
</evidence>
<feature type="signal peptide" evidence="2">
    <location>
        <begin position="1"/>
        <end position="23"/>
    </location>
</feature>
<dbReference type="InterPro" id="IPR031348">
    <property type="entry name" value="PigL_N"/>
</dbReference>
<dbReference type="GeneID" id="43593342"/>
<dbReference type="OrthoDB" id="428260at2759"/>
<organism evidence="4 5">
    <name type="scientific">Venustampulla echinocandica</name>
    <dbReference type="NCBI Taxonomy" id="2656787"/>
    <lineage>
        <taxon>Eukaryota</taxon>
        <taxon>Fungi</taxon>
        <taxon>Dikarya</taxon>
        <taxon>Ascomycota</taxon>
        <taxon>Pezizomycotina</taxon>
        <taxon>Leotiomycetes</taxon>
        <taxon>Helotiales</taxon>
        <taxon>Pleuroascaceae</taxon>
        <taxon>Venustampulla</taxon>
    </lineage>
</organism>
<evidence type="ECO:0000259" key="3">
    <source>
        <dbReference type="Pfam" id="PF17111"/>
    </source>
</evidence>
<keyword evidence="2" id="KW-0732">Signal</keyword>
<sequence length="440" mass="48284">MDPLSISASALTVIAATIASVNALHETVKRYKGRDKTLGRLQGGLLDLVTILNSLEAAADGETPILTLLKGPIGRCSQVCREFEDAMKIFSGKSKTGLKDWTKMEFMRGDISEFIDTLADYKSTITIGLGTITMHASRLTQQVVGEYSEMIKDTSYSLEMRLERIDEKITSVAANRPTHVEDLSIDLQDEKAVTVQCLRICERASSYISSLQDEQPALQREAPQQSARYALNQFESQVLTQNSLKENRDNLLETIGRLRERLDSITPNTAPDGGRETLRLQEEIDFSKQCLEVCKQASNQVSSQKIHIIGEVIADGDCDQVVVTTLADLFNVGKVKAMGRSAQLVGSMEADVLRDISKDRYASRFGALGGSLETVQLDTAAASPPTFETPKAGKSFMKLNQAKEDEKLAGPETTYDRPSPNEVRRRTAGGEDGAKKTGHE</sequence>
<protein>
    <recommendedName>
        <fullName evidence="3">Azaphilone pigments biosynthesis cluster protein L N-terminal domain-containing protein</fullName>
    </recommendedName>
</protein>
<dbReference type="EMBL" id="NPIC01000001">
    <property type="protein sequence ID" value="RDL40514.1"/>
    <property type="molecule type" value="Genomic_DNA"/>
</dbReference>
<name>A0A370TYC6_9HELO</name>
<feature type="region of interest" description="Disordered" evidence="1">
    <location>
        <begin position="381"/>
        <end position="440"/>
    </location>
</feature>
<feature type="chain" id="PRO_5016843992" description="Azaphilone pigments biosynthesis cluster protein L N-terminal domain-containing protein" evidence="2">
    <location>
        <begin position="24"/>
        <end position="440"/>
    </location>
</feature>
<proteinExistence type="predicted"/>
<accession>A0A370TYC6</accession>
<reference evidence="4 5" key="1">
    <citation type="journal article" date="2018" name="IMA Fungus">
        <title>IMA Genome-F 9: Draft genome sequence of Annulohypoxylon stygium, Aspergillus mulundensis, Berkeleyomyces basicola (syn. Thielaviopsis basicola), Ceratocystis smalleyi, two Cercospora beticola strains, Coleophoma cylindrospora, Fusarium fracticaudum, Phialophora cf. hyalina, and Morchella septimelata.</title>
        <authorList>
            <person name="Wingfield B.D."/>
            <person name="Bills G.F."/>
            <person name="Dong Y."/>
            <person name="Huang W."/>
            <person name="Nel W.J."/>
            <person name="Swalarsk-Parry B.S."/>
            <person name="Vaghefi N."/>
            <person name="Wilken P.M."/>
            <person name="An Z."/>
            <person name="de Beer Z.W."/>
            <person name="De Vos L."/>
            <person name="Chen L."/>
            <person name="Duong T.A."/>
            <person name="Gao Y."/>
            <person name="Hammerbacher A."/>
            <person name="Kikkert J.R."/>
            <person name="Li Y."/>
            <person name="Li H."/>
            <person name="Li K."/>
            <person name="Li Q."/>
            <person name="Liu X."/>
            <person name="Ma X."/>
            <person name="Naidoo K."/>
            <person name="Pethybridge S.J."/>
            <person name="Sun J."/>
            <person name="Steenkamp E.T."/>
            <person name="van der Nest M.A."/>
            <person name="van Wyk S."/>
            <person name="Wingfield M.J."/>
            <person name="Xiong C."/>
            <person name="Yue Q."/>
            <person name="Zhang X."/>
        </authorList>
    </citation>
    <scope>NUCLEOTIDE SEQUENCE [LARGE SCALE GENOMIC DNA]</scope>
    <source>
        <strain evidence="4 5">BP 5553</strain>
    </source>
</reference>
<dbReference type="AlphaFoldDB" id="A0A370TYC6"/>
<dbReference type="Proteomes" id="UP000254866">
    <property type="component" value="Unassembled WGS sequence"/>
</dbReference>
<evidence type="ECO:0000313" key="5">
    <source>
        <dbReference type="Proteomes" id="UP000254866"/>
    </source>
</evidence>
<keyword evidence="5" id="KW-1185">Reference proteome</keyword>
<feature type="domain" description="Azaphilone pigments biosynthesis cluster protein L N-terminal" evidence="3">
    <location>
        <begin position="1"/>
        <end position="202"/>
    </location>
</feature>
<comment type="caution">
    <text evidence="4">The sequence shown here is derived from an EMBL/GenBank/DDBJ whole genome shotgun (WGS) entry which is preliminary data.</text>
</comment>
<dbReference type="Pfam" id="PF17111">
    <property type="entry name" value="PigL_N"/>
    <property type="match status" value="1"/>
</dbReference>
<dbReference type="RefSeq" id="XP_031873170.1">
    <property type="nucleotide sequence ID" value="XM_032009116.1"/>
</dbReference>
<gene>
    <name evidence="4" type="ORF">BP5553_00493</name>
</gene>
<feature type="compositionally biased region" description="Basic and acidic residues" evidence="1">
    <location>
        <begin position="422"/>
        <end position="440"/>
    </location>
</feature>
<evidence type="ECO:0000256" key="2">
    <source>
        <dbReference type="SAM" id="SignalP"/>
    </source>
</evidence>